<dbReference type="AlphaFoldDB" id="A0A382VCF5"/>
<feature type="transmembrane region" description="Helical" evidence="1">
    <location>
        <begin position="32"/>
        <end position="61"/>
    </location>
</feature>
<feature type="non-terminal residue" evidence="2">
    <location>
        <position position="123"/>
    </location>
</feature>
<evidence type="ECO:0000256" key="1">
    <source>
        <dbReference type="SAM" id="Phobius"/>
    </source>
</evidence>
<gene>
    <name evidence="2" type="ORF">METZ01_LOCUS396569</name>
</gene>
<sequence length="123" mass="13413">MTTPPERLLALGTPKLLIRLWQRISPRRRKQVVVVSLLMILSAFAEVLTLGAVIPFIMVLVEPERVFEIRPVAELAQWLNVDQPEDLVVPLAAVFVVGAVLAAAVRLGVAWATIRLAVATGAD</sequence>
<keyword evidence="1" id="KW-0472">Membrane</keyword>
<proteinExistence type="predicted"/>
<name>A0A382VCF5_9ZZZZ</name>
<feature type="transmembrane region" description="Helical" evidence="1">
    <location>
        <begin position="87"/>
        <end position="109"/>
    </location>
</feature>
<keyword evidence="1" id="KW-0812">Transmembrane</keyword>
<evidence type="ECO:0000313" key="2">
    <source>
        <dbReference type="EMBL" id="SVD43715.1"/>
    </source>
</evidence>
<organism evidence="2">
    <name type="scientific">marine metagenome</name>
    <dbReference type="NCBI Taxonomy" id="408172"/>
    <lineage>
        <taxon>unclassified sequences</taxon>
        <taxon>metagenomes</taxon>
        <taxon>ecological metagenomes</taxon>
    </lineage>
</organism>
<dbReference type="EMBL" id="UINC01150585">
    <property type="protein sequence ID" value="SVD43715.1"/>
    <property type="molecule type" value="Genomic_DNA"/>
</dbReference>
<accession>A0A382VCF5</accession>
<reference evidence="2" key="1">
    <citation type="submission" date="2018-05" db="EMBL/GenBank/DDBJ databases">
        <authorList>
            <person name="Lanie J.A."/>
            <person name="Ng W.-L."/>
            <person name="Kazmierczak K.M."/>
            <person name="Andrzejewski T.M."/>
            <person name="Davidsen T.M."/>
            <person name="Wayne K.J."/>
            <person name="Tettelin H."/>
            <person name="Glass J.I."/>
            <person name="Rusch D."/>
            <person name="Podicherti R."/>
            <person name="Tsui H.-C.T."/>
            <person name="Winkler M.E."/>
        </authorList>
    </citation>
    <scope>NUCLEOTIDE SEQUENCE</scope>
</reference>
<keyword evidence="1" id="KW-1133">Transmembrane helix</keyword>
<protein>
    <submittedName>
        <fullName evidence="2">Uncharacterized protein</fullName>
    </submittedName>
</protein>